<sequence>MTFLLRSTLAKKFGQWGKEFSQNGTDRSGGMPRRRAARALRGGSKKSSGSCLDYFFVTNFKERITGISEGSLPTGLTFKAYQQMEKILHEIDIFIKSCFDAGTNGKRWTYGTSSFILPSGAAATSKHWKLLAADCAGIQLLGDALLGEQVLHLFGKILRRAKAATQRYDPNFLVNFWTICQALYGLRYPTRHDPTLLRIFLKHLRDLFLAISGHHSLTNFLELLLQVLQFSPNEFRSTIELAYWKTINVLVKYAGVPADHRIILKMGLQCTKQQRSKFQARTELLRSRYKTLIVTLNSQQNTRLEHKVRLLHEYIEAISKHEFNTPDVVEQATCLWTQSKELCTEHMADHSLRWIKHGQPFAFATERVALYHVNEHGKAISPSPDRDTGFRYLSEAIDILRVGDVLCQIRAFAFSRQLRLWMKAFHAPKSKLGTETVRLGEIRSCIPKTVIQLTDWQTMAVHERKASGTRHRRWCRAVRDSFRSHIPLAGADHSS</sequence>
<dbReference type="EMBL" id="KZ805354">
    <property type="protein sequence ID" value="PVI01648.1"/>
    <property type="molecule type" value="Genomic_DNA"/>
</dbReference>
<evidence type="ECO:0000313" key="1">
    <source>
        <dbReference type="EMBL" id="PVI01648.1"/>
    </source>
</evidence>
<evidence type="ECO:0000313" key="2">
    <source>
        <dbReference type="Proteomes" id="UP000244855"/>
    </source>
</evidence>
<reference evidence="1 2" key="1">
    <citation type="journal article" date="2018" name="Sci. Rep.">
        <title>Comparative genomics provides insights into the lifestyle and reveals functional heterogeneity of dark septate endophytic fungi.</title>
        <authorList>
            <person name="Knapp D.G."/>
            <person name="Nemeth J.B."/>
            <person name="Barry K."/>
            <person name="Hainaut M."/>
            <person name="Henrissat B."/>
            <person name="Johnson J."/>
            <person name="Kuo A."/>
            <person name="Lim J.H.P."/>
            <person name="Lipzen A."/>
            <person name="Nolan M."/>
            <person name="Ohm R.A."/>
            <person name="Tamas L."/>
            <person name="Grigoriev I.V."/>
            <person name="Spatafora J.W."/>
            <person name="Nagy L.G."/>
            <person name="Kovacs G.M."/>
        </authorList>
    </citation>
    <scope>NUCLEOTIDE SEQUENCE [LARGE SCALE GENOMIC DNA]</scope>
    <source>
        <strain evidence="1 2">DSE2036</strain>
    </source>
</reference>
<dbReference type="OrthoDB" id="5415338at2759"/>
<accession>A0A2V1DTL8</accession>
<name>A0A2V1DTL8_9PLEO</name>
<proteinExistence type="predicted"/>
<organism evidence="1 2">
    <name type="scientific">Periconia macrospinosa</name>
    <dbReference type="NCBI Taxonomy" id="97972"/>
    <lineage>
        <taxon>Eukaryota</taxon>
        <taxon>Fungi</taxon>
        <taxon>Dikarya</taxon>
        <taxon>Ascomycota</taxon>
        <taxon>Pezizomycotina</taxon>
        <taxon>Dothideomycetes</taxon>
        <taxon>Pleosporomycetidae</taxon>
        <taxon>Pleosporales</taxon>
        <taxon>Massarineae</taxon>
        <taxon>Periconiaceae</taxon>
        <taxon>Periconia</taxon>
    </lineage>
</organism>
<dbReference type="AlphaFoldDB" id="A0A2V1DTL8"/>
<gene>
    <name evidence="1" type="ORF">DM02DRAFT_339088</name>
</gene>
<protein>
    <submittedName>
        <fullName evidence="1">Uncharacterized protein</fullName>
    </submittedName>
</protein>
<dbReference type="Proteomes" id="UP000244855">
    <property type="component" value="Unassembled WGS sequence"/>
</dbReference>
<keyword evidence="2" id="KW-1185">Reference proteome</keyword>